<dbReference type="GeneID" id="42178861"/>
<evidence type="ECO:0000313" key="2">
    <source>
        <dbReference type="Proteomes" id="UP000297053"/>
    </source>
</evidence>
<dbReference type="KEGG" id="halz:E5139_07955"/>
<reference evidence="1 2" key="1">
    <citation type="submission" date="2019-04" db="EMBL/GenBank/DDBJ databases">
        <title>Complete genome sequence of Arthrobacter sp. ZXY-2 associated with effective atrazine degradation and salt adaptation.</title>
        <authorList>
            <person name="Zhao X."/>
        </authorList>
    </citation>
    <scope>NUCLEOTIDE SEQUENCE [LARGE SCALE GENOMIC DNA]</scope>
    <source>
        <strain evidence="2">ZP60</strain>
    </source>
</reference>
<dbReference type="EMBL" id="CP039375">
    <property type="protein sequence ID" value="QCD65573.1"/>
    <property type="molecule type" value="Genomic_DNA"/>
</dbReference>
<reference evidence="1 2" key="2">
    <citation type="submission" date="2019-04" db="EMBL/GenBank/DDBJ databases">
        <authorList>
            <person name="Yang S."/>
            <person name="Wei W."/>
        </authorList>
    </citation>
    <scope>NUCLEOTIDE SEQUENCE [LARGE SCALE GENOMIC DNA]</scope>
    <source>
        <strain evidence="2">ZP60</strain>
    </source>
</reference>
<dbReference type="Proteomes" id="UP000297053">
    <property type="component" value="Chromosome"/>
</dbReference>
<organism evidence="1 2">
    <name type="scientific">Halomicrobium mukohataei</name>
    <dbReference type="NCBI Taxonomy" id="57705"/>
    <lineage>
        <taxon>Archaea</taxon>
        <taxon>Methanobacteriati</taxon>
        <taxon>Methanobacteriota</taxon>
        <taxon>Stenosarchaea group</taxon>
        <taxon>Halobacteria</taxon>
        <taxon>Halobacteriales</taxon>
        <taxon>Haloarculaceae</taxon>
        <taxon>Halomicrobium</taxon>
    </lineage>
</organism>
<evidence type="ECO:0000313" key="1">
    <source>
        <dbReference type="EMBL" id="QCD65573.1"/>
    </source>
</evidence>
<accession>A0A4D6KID0</accession>
<sequence>MVYWLVLKAIPMKPVSAIALLGFGLEAMGVPVIGPAVDLVSPLVDDAIGWIESQLTASWQFW</sequence>
<gene>
    <name evidence="1" type="ORF">E5139_07955</name>
</gene>
<proteinExistence type="predicted"/>
<dbReference type="AlphaFoldDB" id="A0A4D6KID0"/>
<dbReference type="RefSeq" id="WP_015761933.1">
    <property type="nucleotide sequence ID" value="NZ_CP039375.1"/>
</dbReference>
<protein>
    <submittedName>
        <fullName evidence="1">Uncharacterized protein</fullName>
    </submittedName>
</protein>
<name>A0A4D6KID0_9EURY</name>